<dbReference type="Pfam" id="PF02563">
    <property type="entry name" value="Poly_export"/>
    <property type="match status" value="1"/>
</dbReference>
<evidence type="ECO:0000259" key="16">
    <source>
        <dbReference type="Pfam" id="PF02563"/>
    </source>
</evidence>
<dbReference type="KEGG" id="rga:RGR602_PC01618"/>
<keyword evidence="11" id="KW-0472">Membrane</keyword>
<dbReference type="Pfam" id="PF22461">
    <property type="entry name" value="SLBB_2"/>
    <property type="match status" value="1"/>
</dbReference>
<evidence type="ECO:0000256" key="11">
    <source>
        <dbReference type="ARBA" id="ARBA00023136"/>
    </source>
</evidence>
<organism evidence="19 20">
    <name type="scientific">Rhizobium gallicum bv. gallicum R602sp</name>
    <dbReference type="NCBI Taxonomy" id="1041138"/>
    <lineage>
        <taxon>Bacteria</taxon>
        <taxon>Pseudomonadati</taxon>
        <taxon>Pseudomonadota</taxon>
        <taxon>Alphaproteobacteria</taxon>
        <taxon>Hyphomicrobiales</taxon>
        <taxon>Rhizobiaceae</taxon>
        <taxon>Rhizobium/Agrobacterium group</taxon>
        <taxon>Rhizobium</taxon>
    </lineage>
</organism>
<name>A0A0B4XCB7_9HYPH</name>
<dbReference type="Gene3D" id="3.10.560.10">
    <property type="entry name" value="Outer membrane lipoprotein wza domain like"/>
    <property type="match status" value="2"/>
</dbReference>
<keyword evidence="6" id="KW-0812">Transmembrane</keyword>
<dbReference type="GO" id="GO:0009279">
    <property type="term" value="C:cell outer membrane"/>
    <property type="evidence" value="ECO:0007669"/>
    <property type="project" value="UniProtKB-SubCell"/>
</dbReference>
<evidence type="ECO:0000256" key="9">
    <source>
        <dbReference type="ARBA" id="ARBA00023065"/>
    </source>
</evidence>
<evidence type="ECO:0000259" key="18">
    <source>
        <dbReference type="Pfam" id="PF22461"/>
    </source>
</evidence>
<geneLocation type="plasmid" evidence="19 20">
    <name>pRgalR602c</name>
</geneLocation>
<keyword evidence="5" id="KW-0762">Sugar transport</keyword>
<dbReference type="GO" id="GO:0006811">
    <property type="term" value="P:monoatomic ion transport"/>
    <property type="evidence" value="ECO:0007669"/>
    <property type="project" value="UniProtKB-KW"/>
</dbReference>
<gene>
    <name evidence="19" type="ORF">RGR602_PC01618</name>
</gene>
<dbReference type="HOGENOM" id="CLU_038343_4_0_5"/>
<dbReference type="PANTHER" id="PTHR33619">
    <property type="entry name" value="POLYSACCHARIDE EXPORT PROTEIN GFCE-RELATED"/>
    <property type="match status" value="1"/>
</dbReference>
<evidence type="ECO:0000256" key="6">
    <source>
        <dbReference type="ARBA" id="ARBA00022692"/>
    </source>
</evidence>
<feature type="domain" description="SLBB" evidence="18">
    <location>
        <begin position="252"/>
        <end position="346"/>
    </location>
</feature>
<keyword evidence="9" id="KW-0406">Ion transport</keyword>
<comment type="subcellular location">
    <subcellularLocation>
        <location evidence="1">Cell outer membrane</location>
        <topology evidence="1">Multi-pass membrane protein</topology>
    </subcellularLocation>
</comment>
<evidence type="ECO:0000256" key="1">
    <source>
        <dbReference type="ARBA" id="ARBA00004571"/>
    </source>
</evidence>
<evidence type="ECO:0000256" key="12">
    <source>
        <dbReference type="ARBA" id="ARBA00023139"/>
    </source>
</evidence>
<dbReference type="PANTHER" id="PTHR33619:SF3">
    <property type="entry name" value="POLYSACCHARIDE EXPORT PROTEIN GFCE-RELATED"/>
    <property type="match status" value="1"/>
</dbReference>
<keyword evidence="8" id="KW-0625">Polysaccharide transport</keyword>
<dbReference type="Pfam" id="PF10531">
    <property type="entry name" value="SLBB"/>
    <property type="match status" value="1"/>
</dbReference>
<comment type="similarity">
    <text evidence="2">Belongs to the BexD/CtrA/VexA family.</text>
</comment>
<keyword evidence="10" id="KW-0626">Porin</keyword>
<dbReference type="AlphaFoldDB" id="A0A0B4XCB7"/>
<keyword evidence="20" id="KW-1185">Reference proteome</keyword>
<dbReference type="Proteomes" id="UP000031368">
    <property type="component" value="Plasmid pRgalR602c"/>
</dbReference>
<feature type="chain" id="PRO_5002111141" evidence="15">
    <location>
        <begin position="20"/>
        <end position="378"/>
    </location>
</feature>
<evidence type="ECO:0000256" key="13">
    <source>
        <dbReference type="ARBA" id="ARBA00023237"/>
    </source>
</evidence>
<evidence type="ECO:0000256" key="7">
    <source>
        <dbReference type="ARBA" id="ARBA00022729"/>
    </source>
</evidence>
<dbReference type="RefSeq" id="WP_040115812.1">
    <property type="nucleotide sequence ID" value="NZ_CP006880.1"/>
</dbReference>
<dbReference type="GO" id="GO:0015159">
    <property type="term" value="F:polysaccharide transmembrane transporter activity"/>
    <property type="evidence" value="ECO:0007669"/>
    <property type="project" value="InterPro"/>
</dbReference>
<evidence type="ECO:0000256" key="10">
    <source>
        <dbReference type="ARBA" id="ARBA00023114"/>
    </source>
</evidence>
<evidence type="ECO:0000256" key="4">
    <source>
        <dbReference type="ARBA" id="ARBA00022452"/>
    </source>
</evidence>
<keyword evidence="19" id="KW-0614">Plasmid</keyword>
<dbReference type="InterPro" id="IPR054765">
    <property type="entry name" value="SLBB_dom"/>
</dbReference>
<accession>A0A0B4XCB7</accession>
<dbReference type="InterPro" id="IPR019554">
    <property type="entry name" value="Soluble_ligand-bd"/>
</dbReference>
<evidence type="ECO:0000256" key="8">
    <source>
        <dbReference type="ARBA" id="ARBA00023047"/>
    </source>
</evidence>
<keyword evidence="4" id="KW-1134">Transmembrane beta strand</keyword>
<evidence type="ECO:0000256" key="2">
    <source>
        <dbReference type="ARBA" id="ARBA00009450"/>
    </source>
</evidence>
<proteinExistence type="inferred from homology"/>
<keyword evidence="7 15" id="KW-0732">Signal</keyword>
<feature type="signal peptide" evidence="15">
    <location>
        <begin position="1"/>
        <end position="19"/>
    </location>
</feature>
<dbReference type="Gene3D" id="3.30.1950.10">
    <property type="entry name" value="wza like domain"/>
    <property type="match status" value="1"/>
</dbReference>
<evidence type="ECO:0000256" key="14">
    <source>
        <dbReference type="ARBA" id="ARBA00023288"/>
    </source>
</evidence>
<dbReference type="InterPro" id="IPR003715">
    <property type="entry name" value="Poly_export_N"/>
</dbReference>
<reference evidence="19 20" key="1">
    <citation type="submission" date="2013-11" db="EMBL/GenBank/DDBJ databases">
        <title>Complete genome sequence of Rhizobium gallicum bv. gallicum R602.</title>
        <authorList>
            <person name="Bustos P."/>
            <person name="Santamaria R.I."/>
            <person name="Lozano L."/>
            <person name="Acosta J.L."/>
            <person name="Ormeno-Orrillo E."/>
            <person name="Rogel M.A."/>
            <person name="Romero D."/>
            <person name="Cevallos M.A."/>
            <person name="Martinez-Romero E."/>
            <person name="Gonzalez V."/>
        </authorList>
    </citation>
    <scope>NUCLEOTIDE SEQUENCE [LARGE SCALE GENOMIC DNA]</scope>
    <source>
        <strain evidence="19 20">R602</strain>
        <plasmid evidence="19 20">pRgalR602c</plasmid>
    </source>
</reference>
<dbReference type="GO" id="GO:0046930">
    <property type="term" value="C:pore complex"/>
    <property type="evidence" value="ECO:0007669"/>
    <property type="project" value="UniProtKB-KW"/>
</dbReference>
<sequence>MRKLAPVALIAILSACARPADGPSASNIYNTTLPHSNQKVPVLRLADAPAAPANISALSYAPADRGLAVLRSGGYSDARLRRGDVIDVTIFDSGEEGLFSSTQSKTLNLGRFTVDSSGYVTMPFVGRQRVLDSSPEALQSQIVSGLRGSAVNPQAVVTVVDKPTSGVTVNGGINKPGGYPLTARKERVLDAIALAGGTSSDPGSSSVTLIRGRQRASAPLERVMSDNSQNVYLLPGDQVMIDKDAPSFTAFGAFKSVGEFEFQPGKLTLSQALGRAGGLLDDRADASNFYLFRNQPVYSPATMVNGKPVAPARIGAKPAIYKINLRDASNFVLMQQFQMQDGDILYASNAGLVDAAKLLTVYQKSVPTAAAPQPGATN</sequence>
<evidence type="ECO:0000259" key="17">
    <source>
        <dbReference type="Pfam" id="PF10531"/>
    </source>
</evidence>
<dbReference type="InterPro" id="IPR049712">
    <property type="entry name" value="Poly_export"/>
</dbReference>
<evidence type="ECO:0000256" key="5">
    <source>
        <dbReference type="ARBA" id="ARBA00022597"/>
    </source>
</evidence>
<keyword evidence="3" id="KW-0813">Transport</keyword>
<evidence type="ECO:0000256" key="3">
    <source>
        <dbReference type="ARBA" id="ARBA00022448"/>
    </source>
</evidence>
<feature type="domain" description="Polysaccharide export protein N-terminal" evidence="16">
    <location>
        <begin position="76"/>
        <end position="159"/>
    </location>
</feature>
<dbReference type="EMBL" id="CP006880">
    <property type="protein sequence ID" value="AJD45644.1"/>
    <property type="molecule type" value="Genomic_DNA"/>
</dbReference>
<keyword evidence="13" id="KW-0998">Cell outer membrane</keyword>
<evidence type="ECO:0000313" key="20">
    <source>
        <dbReference type="Proteomes" id="UP000031368"/>
    </source>
</evidence>
<protein>
    <submittedName>
        <fullName evidence="19">Polysaccharide export protein</fullName>
    </submittedName>
</protein>
<keyword evidence="14" id="KW-0449">Lipoprotein</keyword>
<evidence type="ECO:0000256" key="15">
    <source>
        <dbReference type="SAM" id="SignalP"/>
    </source>
</evidence>
<dbReference type="GO" id="GO:0015288">
    <property type="term" value="F:porin activity"/>
    <property type="evidence" value="ECO:0007669"/>
    <property type="project" value="UniProtKB-KW"/>
</dbReference>
<keyword evidence="12" id="KW-0564">Palmitate</keyword>
<dbReference type="PROSITE" id="PS51257">
    <property type="entry name" value="PROKAR_LIPOPROTEIN"/>
    <property type="match status" value="1"/>
</dbReference>
<evidence type="ECO:0000313" key="19">
    <source>
        <dbReference type="EMBL" id="AJD45644.1"/>
    </source>
</evidence>
<feature type="domain" description="Soluble ligand binding" evidence="17">
    <location>
        <begin position="167"/>
        <end position="214"/>
    </location>
</feature>